<comment type="function">
    <text evidence="2">Purine nucleoside enzyme that catalyzes the phosphorolysis of adenosine and inosine nucleosides, yielding D-ribose 1-phosphate and the respective free bases, adenine and hypoxanthine. Also catalyzes the phosphorolysis of S-methyl-5'-thioadenosine into adenine and S-methyl-5-thio-alpha-D-ribose 1-phosphate. Also has adenosine deaminase activity.</text>
</comment>
<reference evidence="11" key="1">
    <citation type="journal article" date="2021" name="PeerJ">
        <title>Extensive microbial diversity within the chicken gut microbiome revealed by metagenomics and culture.</title>
        <authorList>
            <person name="Gilroy R."/>
            <person name="Ravi A."/>
            <person name="Getino M."/>
            <person name="Pursley I."/>
            <person name="Horton D.L."/>
            <person name="Alikhan N.F."/>
            <person name="Baker D."/>
            <person name="Gharbi K."/>
            <person name="Hall N."/>
            <person name="Watson M."/>
            <person name="Adriaenssens E.M."/>
            <person name="Foster-Nyarko E."/>
            <person name="Jarju S."/>
            <person name="Secka A."/>
            <person name="Antonio M."/>
            <person name="Oren A."/>
            <person name="Chaudhuri R.R."/>
            <person name="La Ragione R."/>
            <person name="Hildebrand F."/>
            <person name="Pallen M.J."/>
        </authorList>
    </citation>
    <scope>NUCLEOTIDE SEQUENCE</scope>
    <source>
        <strain evidence="11">ChiHjej13B12-9602</strain>
    </source>
</reference>
<dbReference type="RefSeq" id="WP_273190489.1">
    <property type="nucleotide sequence ID" value="NZ_DYUZ01000029.1"/>
</dbReference>
<dbReference type="AlphaFoldDB" id="A0A921LTQ0"/>
<dbReference type="InterPro" id="IPR038371">
    <property type="entry name" value="Cu_polyphenol_OxRdtase_sf"/>
</dbReference>
<keyword evidence="5" id="KW-0479">Metal-binding</keyword>
<name>A0A921LTQ0_9ACTN</name>
<evidence type="ECO:0000313" key="12">
    <source>
        <dbReference type="Proteomes" id="UP000753256"/>
    </source>
</evidence>
<evidence type="ECO:0000256" key="10">
    <source>
        <dbReference type="ARBA" id="ARBA00049893"/>
    </source>
</evidence>
<dbReference type="PANTHER" id="PTHR30616">
    <property type="entry name" value="UNCHARACTERIZED PROTEIN YFIH"/>
    <property type="match status" value="1"/>
</dbReference>
<gene>
    <name evidence="11" type="ORF">K8V70_07095</name>
</gene>
<evidence type="ECO:0000256" key="8">
    <source>
        <dbReference type="ARBA" id="ARBA00047989"/>
    </source>
</evidence>
<dbReference type="Proteomes" id="UP000753256">
    <property type="component" value="Unassembled WGS sequence"/>
</dbReference>
<organism evidence="11 12">
    <name type="scientific">Enorma phocaeensis</name>
    <dbReference type="NCBI Taxonomy" id="1871019"/>
    <lineage>
        <taxon>Bacteria</taxon>
        <taxon>Bacillati</taxon>
        <taxon>Actinomycetota</taxon>
        <taxon>Coriobacteriia</taxon>
        <taxon>Coriobacteriales</taxon>
        <taxon>Coriobacteriaceae</taxon>
        <taxon>Enorma</taxon>
    </lineage>
</organism>
<evidence type="ECO:0000256" key="6">
    <source>
        <dbReference type="ARBA" id="ARBA00022801"/>
    </source>
</evidence>
<evidence type="ECO:0000256" key="1">
    <source>
        <dbReference type="ARBA" id="ARBA00000553"/>
    </source>
</evidence>
<keyword evidence="6" id="KW-0378">Hydrolase</keyword>
<evidence type="ECO:0000256" key="9">
    <source>
        <dbReference type="ARBA" id="ARBA00048968"/>
    </source>
</evidence>
<sequence>MRSLARVERDGIAMVGNLDGRVAFGFTERTGGVSEPPYGSLNLGAHVGDDPAAVAENRRRVLAALDAVEYSCNLLVPNQVHGDEVAVVHTADAEELGHVRTQISEGADAIVCLASGVPVLLCFADCVPVVIIGEHGFAVVHSGWKGTYAGIAGKAARMLAGELSCDPATLKAYIGPHILGSEYEVSAELIDKFAELYPASVRPGSRLLDLSAAIRASLVEAGVGEQSVFDTGLSTLSGTDRFYSYRGEGGTCGRHGAVAVMRP</sequence>
<dbReference type="GO" id="GO:0017061">
    <property type="term" value="F:S-methyl-5-thioadenosine phosphorylase activity"/>
    <property type="evidence" value="ECO:0007669"/>
    <property type="project" value="UniProtKB-EC"/>
</dbReference>
<evidence type="ECO:0000256" key="4">
    <source>
        <dbReference type="ARBA" id="ARBA00022679"/>
    </source>
</evidence>
<dbReference type="InterPro" id="IPR003730">
    <property type="entry name" value="Cu_polyphenol_OxRdtase"/>
</dbReference>
<evidence type="ECO:0000313" key="11">
    <source>
        <dbReference type="EMBL" id="HJG37606.1"/>
    </source>
</evidence>
<evidence type="ECO:0000256" key="7">
    <source>
        <dbReference type="ARBA" id="ARBA00022833"/>
    </source>
</evidence>
<accession>A0A921LTQ0</accession>
<dbReference type="CDD" id="cd16833">
    <property type="entry name" value="YfiH"/>
    <property type="match status" value="1"/>
</dbReference>
<protein>
    <submittedName>
        <fullName evidence="11">Polyphenol oxidase family protein</fullName>
    </submittedName>
</protein>
<proteinExistence type="inferred from homology"/>
<comment type="catalytic activity">
    <reaction evidence="10">
        <text>S-methyl-5'-thioadenosine + phosphate = 5-(methylsulfanyl)-alpha-D-ribose 1-phosphate + adenine</text>
        <dbReference type="Rhea" id="RHEA:11852"/>
        <dbReference type="ChEBI" id="CHEBI:16708"/>
        <dbReference type="ChEBI" id="CHEBI:17509"/>
        <dbReference type="ChEBI" id="CHEBI:43474"/>
        <dbReference type="ChEBI" id="CHEBI:58533"/>
        <dbReference type="EC" id="2.4.2.28"/>
    </reaction>
    <physiologicalReaction direction="left-to-right" evidence="10">
        <dbReference type="Rhea" id="RHEA:11853"/>
    </physiologicalReaction>
</comment>
<dbReference type="Pfam" id="PF02578">
    <property type="entry name" value="Cu-oxidase_4"/>
    <property type="match status" value="1"/>
</dbReference>
<keyword evidence="4" id="KW-0808">Transferase</keyword>
<comment type="catalytic activity">
    <reaction evidence="8">
        <text>adenosine + H2O + H(+) = inosine + NH4(+)</text>
        <dbReference type="Rhea" id="RHEA:24408"/>
        <dbReference type="ChEBI" id="CHEBI:15377"/>
        <dbReference type="ChEBI" id="CHEBI:15378"/>
        <dbReference type="ChEBI" id="CHEBI:16335"/>
        <dbReference type="ChEBI" id="CHEBI:17596"/>
        <dbReference type="ChEBI" id="CHEBI:28938"/>
        <dbReference type="EC" id="3.5.4.4"/>
    </reaction>
    <physiologicalReaction direction="left-to-right" evidence="8">
        <dbReference type="Rhea" id="RHEA:24409"/>
    </physiologicalReaction>
</comment>
<evidence type="ECO:0000256" key="2">
    <source>
        <dbReference type="ARBA" id="ARBA00003215"/>
    </source>
</evidence>
<dbReference type="Gene3D" id="3.60.140.10">
    <property type="entry name" value="CNF1/YfiH-like putative cysteine hydrolases"/>
    <property type="match status" value="1"/>
</dbReference>
<dbReference type="EMBL" id="DYUZ01000029">
    <property type="protein sequence ID" value="HJG37606.1"/>
    <property type="molecule type" value="Genomic_DNA"/>
</dbReference>
<comment type="catalytic activity">
    <reaction evidence="9">
        <text>adenosine + phosphate = alpha-D-ribose 1-phosphate + adenine</text>
        <dbReference type="Rhea" id="RHEA:27642"/>
        <dbReference type="ChEBI" id="CHEBI:16335"/>
        <dbReference type="ChEBI" id="CHEBI:16708"/>
        <dbReference type="ChEBI" id="CHEBI:43474"/>
        <dbReference type="ChEBI" id="CHEBI:57720"/>
        <dbReference type="EC" id="2.4.2.1"/>
    </reaction>
    <physiologicalReaction direction="left-to-right" evidence="9">
        <dbReference type="Rhea" id="RHEA:27643"/>
    </physiologicalReaction>
</comment>
<comment type="caution">
    <text evidence="11">The sequence shown here is derived from an EMBL/GenBank/DDBJ whole genome shotgun (WGS) entry which is preliminary data.</text>
</comment>
<comment type="catalytic activity">
    <reaction evidence="1">
        <text>inosine + phosphate = alpha-D-ribose 1-phosphate + hypoxanthine</text>
        <dbReference type="Rhea" id="RHEA:27646"/>
        <dbReference type="ChEBI" id="CHEBI:17368"/>
        <dbReference type="ChEBI" id="CHEBI:17596"/>
        <dbReference type="ChEBI" id="CHEBI:43474"/>
        <dbReference type="ChEBI" id="CHEBI:57720"/>
        <dbReference type="EC" id="2.4.2.1"/>
    </reaction>
    <physiologicalReaction direction="left-to-right" evidence="1">
        <dbReference type="Rhea" id="RHEA:27647"/>
    </physiologicalReaction>
</comment>
<dbReference type="GO" id="GO:0016787">
    <property type="term" value="F:hydrolase activity"/>
    <property type="evidence" value="ECO:0007669"/>
    <property type="project" value="UniProtKB-KW"/>
</dbReference>
<dbReference type="GO" id="GO:0005507">
    <property type="term" value="F:copper ion binding"/>
    <property type="evidence" value="ECO:0007669"/>
    <property type="project" value="TreeGrafter"/>
</dbReference>
<reference evidence="11" key="2">
    <citation type="submission" date="2021-09" db="EMBL/GenBank/DDBJ databases">
        <authorList>
            <person name="Gilroy R."/>
        </authorList>
    </citation>
    <scope>NUCLEOTIDE SEQUENCE</scope>
    <source>
        <strain evidence="11">ChiHjej13B12-9602</strain>
    </source>
</reference>
<dbReference type="InterPro" id="IPR011324">
    <property type="entry name" value="Cytotoxic_necrot_fac-like_cat"/>
</dbReference>
<evidence type="ECO:0000256" key="3">
    <source>
        <dbReference type="ARBA" id="ARBA00007353"/>
    </source>
</evidence>
<dbReference type="PANTHER" id="PTHR30616:SF2">
    <property type="entry name" value="PURINE NUCLEOSIDE PHOSPHORYLASE LACC1"/>
    <property type="match status" value="1"/>
</dbReference>
<comment type="similarity">
    <text evidence="3">Belongs to the purine nucleoside phosphorylase YfiH/LACC1 family.</text>
</comment>
<keyword evidence="7" id="KW-0862">Zinc</keyword>
<dbReference type="SUPFAM" id="SSF64438">
    <property type="entry name" value="CNF1/YfiH-like putative cysteine hydrolases"/>
    <property type="match status" value="1"/>
</dbReference>
<evidence type="ECO:0000256" key="5">
    <source>
        <dbReference type="ARBA" id="ARBA00022723"/>
    </source>
</evidence>